<dbReference type="OrthoDB" id="5296287at2759"/>
<protein>
    <recommendedName>
        <fullName evidence="8">Major facilitator superfamily (MFS) profile domain-containing protein</fullName>
    </recommendedName>
</protein>
<evidence type="ECO:0000256" key="7">
    <source>
        <dbReference type="SAM" id="Phobius"/>
    </source>
</evidence>
<dbReference type="Pfam" id="PF07690">
    <property type="entry name" value="MFS_1"/>
    <property type="match status" value="1"/>
</dbReference>
<dbReference type="PANTHER" id="PTHR23502:SF163">
    <property type="entry name" value="MAJOR FACILITATOR SUPERFAMILY (MFS) PROFILE DOMAIN-CONTAINING PROTEIN"/>
    <property type="match status" value="1"/>
</dbReference>
<dbReference type="GO" id="GO:0016020">
    <property type="term" value="C:membrane"/>
    <property type="evidence" value="ECO:0007669"/>
    <property type="project" value="UniProtKB-SubCell"/>
</dbReference>
<feature type="transmembrane region" description="Helical" evidence="7">
    <location>
        <begin position="51"/>
        <end position="78"/>
    </location>
</feature>
<sequence>MLDEEQPLLRSDGEATVPDAEQRRQQHSLDFDPTGDPDDPQQWPATYRWGIVALLALLAFTVTFTCISVVPVAGPIIADLSPSHTSTKSASVLLVTIWELGEATGPFLIAPLSEVYGRSPVFHAANCLFILGVLLTALAPSPGVLIFARFLTGCAVTSNVLNPSVIGDLFPPESRGSAVSLVMLAPLIGGSVGPAIAGVIAQSSGWRQIMWMAIALACSCELLFLALFRETYKTVILNRRAACLRQETEDESLKANFAAEASAADPNPVWTAIARPTKVFWSSIVLQMMSLYGAVVFSLFYVMSTTLPEILREQYHLSPALVGSSLISFTIGSLLGVLACDTLLDRIYKRLQNASTDDLPHPEHRLPLVTFGAFALPLAVVLYGWTAELHLPVWLLLLSVILLGFCMIIGTVPMMAYVVDAFGRYSASATTSVLISRCLMGTFLPLTAAPLNARLGYGFGFMVIAALCLVLAPVPVFVMRYGGVWRQRSEYTRDDLGSGVTSERPAPS</sequence>
<feature type="region of interest" description="Disordered" evidence="6">
    <location>
        <begin position="1"/>
        <end position="39"/>
    </location>
</feature>
<dbReference type="AlphaFoldDB" id="A0A4U0TR89"/>
<dbReference type="Proteomes" id="UP000308549">
    <property type="component" value="Unassembled WGS sequence"/>
</dbReference>
<keyword evidence="3 7" id="KW-1133">Transmembrane helix</keyword>
<dbReference type="Gene3D" id="1.20.1250.20">
    <property type="entry name" value="MFS general substrate transporter like domains"/>
    <property type="match status" value="1"/>
</dbReference>
<dbReference type="FunFam" id="1.20.1250.20:FF:000509">
    <property type="entry name" value="MFS general substrate transporter"/>
    <property type="match status" value="1"/>
</dbReference>
<feature type="transmembrane region" description="Helical" evidence="7">
    <location>
        <begin position="365"/>
        <end position="385"/>
    </location>
</feature>
<dbReference type="InterPro" id="IPR020846">
    <property type="entry name" value="MFS_dom"/>
</dbReference>
<feature type="transmembrane region" description="Helical" evidence="7">
    <location>
        <begin position="121"/>
        <end position="140"/>
    </location>
</feature>
<dbReference type="SUPFAM" id="SSF103473">
    <property type="entry name" value="MFS general substrate transporter"/>
    <property type="match status" value="1"/>
</dbReference>
<feature type="compositionally biased region" description="Basic and acidic residues" evidence="6">
    <location>
        <begin position="20"/>
        <end position="30"/>
    </location>
</feature>
<feature type="transmembrane region" description="Helical" evidence="7">
    <location>
        <begin position="391"/>
        <end position="419"/>
    </location>
</feature>
<feature type="domain" description="Major facilitator superfamily (MFS) profile" evidence="8">
    <location>
        <begin position="51"/>
        <end position="483"/>
    </location>
</feature>
<organism evidence="9 10">
    <name type="scientific">Salinomyces thailandicus</name>
    <dbReference type="NCBI Taxonomy" id="706561"/>
    <lineage>
        <taxon>Eukaryota</taxon>
        <taxon>Fungi</taxon>
        <taxon>Dikarya</taxon>
        <taxon>Ascomycota</taxon>
        <taxon>Pezizomycotina</taxon>
        <taxon>Dothideomycetes</taxon>
        <taxon>Dothideomycetidae</taxon>
        <taxon>Mycosphaerellales</taxon>
        <taxon>Teratosphaeriaceae</taxon>
        <taxon>Salinomyces</taxon>
    </lineage>
</organism>
<evidence type="ECO:0000256" key="4">
    <source>
        <dbReference type="ARBA" id="ARBA00023136"/>
    </source>
</evidence>
<feature type="transmembrane region" description="Helical" evidence="7">
    <location>
        <begin position="279"/>
        <end position="301"/>
    </location>
</feature>
<accession>A0A4U0TR89</accession>
<comment type="caution">
    <text evidence="9">The sequence shown here is derived from an EMBL/GenBank/DDBJ whole genome shotgun (WGS) entry which is preliminary data.</text>
</comment>
<evidence type="ECO:0000259" key="8">
    <source>
        <dbReference type="PROSITE" id="PS50850"/>
    </source>
</evidence>
<feature type="transmembrane region" description="Helical" evidence="7">
    <location>
        <begin position="321"/>
        <end position="344"/>
    </location>
</feature>
<reference evidence="9 10" key="1">
    <citation type="submission" date="2017-03" db="EMBL/GenBank/DDBJ databases">
        <title>Genomes of endolithic fungi from Antarctica.</title>
        <authorList>
            <person name="Coleine C."/>
            <person name="Masonjones S."/>
            <person name="Stajich J.E."/>
        </authorList>
    </citation>
    <scope>NUCLEOTIDE SEQUENCE [LARGE SCALE GENOMIC DNA]</scope>
    <source>
        <strain evidence="9 10">CCFEE 6315</strain>
    </source>
</reference>
<evidence type="ECO:0000256" key="3">
    <source>
        <dbReference type="ARBA" id="ARBA00022989"/>
    </source>
</evidence>
<name>A0A4U0TR89_9PEZI</name>
<keyword evidence="2 7" id="KW-0812">Transmembrane</keyword>
<evidence type="ECO:0000313" key="9">
    <source>
        <dbReference type="EMBL" id="TKA24426.1"/>
    </source>
</evidence>
<comment type="subcellular location">
    <subcellularLocation>
        <location evidence="1">Membrane</location>
        <topology evidence="1">Multi-pass membrane protein</topology>
    </subcellularLocation>
</comment>
<evidence type="ECO:0000256" key="1">
    <source>
        <dbReference type="ARBA" id="ARBA00004141"/>
    </source>
</evidence>
<dbReference type="EMBL" id="NAJL01000044">
    <property type="protein sequence ID" value="TKA24426.1"/>
    <property type="molecule type" value="Genomic_DNA"/>
</dbReference>
<evidence type="ECO:0000256" key="6">
    <source>
        <dbReference type="SAM" id="MobiDB-lite"/>
    </source>
</evidence>
<proteinExistence type="inferred from homology"/>
<dbReference type="InterPro" id="IPR036259">
    <property type="entry name" value="MFS_trans_sf"/>
</dbReference>
<evidence type="ECO:0000256" key="5">
    <source>
        <dbReference type="ARBA" id="ARBA00038347"/>
    </source>
</evidence>
<keyword evidence="4 7" id="KW-0472">Membrane</keyword>
<evidence type="ECO:0000256" key="2">
    <source>
        <dbReference type="ARBA" id="ARBA00022692"/>
    </source>
</evidence>
<dbReference type="PROSITE" id="PS50850">
    <property type="entry name" value="MFS"/>
    <property type="match status" value="1"/>
</dbReference>
<feature type="transmembrane region" description="Helical" evidence="7">
    <location>
        <begin position="178"/>
        <end position="203"/>
    </location>
</feature>
<dbReference type="PANTHER" id="PTHR23502">
    <property type="entry name" value="MAJOR FACILITATOR SUPERFAMILY"/>
    <property type="match status" value="1"/>
</dbReference>
<feature type="transmembrane region" description="Helical" evidence="7">
    <location>
        <begin position="209"/>
        <end position="228"/>
    </location>
</feature>
<feature type="transmembrane region" description="Helical" evidence="7">
    <location>
        <begin position="457"/>
        <end position="478"/>
    </location>
</feature>
<feature type="transmembrane region" description="Helical" evidence="7">
    <location>
        <begin position="431"/>
        <end position="451"/>
    </location>
</feature>
<gene>
    <name evidence="9" type="ORF">B0A50_06746</name>
</gene>
<keyword evidence="10" id="KW-1185">Reference proteome</keyword>
<dbReference type="GO" id="GO:0022857">
    <property type="term" value="F:transmembrane transporter activity"/>
    <property type="evidence" value="ECO:0007669"/>
    <property type="project" value="InterPro"/>
</dbReference>
<evidence type="ECO:0000313" key="10">
    <source>
        <dbReference type="Proteomes" id="UP000308549"/>
    </source>
</evidence>
<comment type="similarity">
    <text evidence="5">Belongs to the major facilitator superfamily. CAR1 family.</text>
</comment>
<dbReference type="InterPro" id="IPR011701">
    <property type="entry name" value="MFS"/>
</dbReference>